<name>A0ABC8K2V2_ERUVS</name>
<dbReference type="Pfam" id="PF01843">
    <property type="entry name" value="DIL"/>
    <property type="match status" value="1"/>
</dbReference>
<evidence type="ECO:0000259" key="1">
    <source>
        <dbReference type="PROSITE" id="PS51126"/>
    </source>
</evidence>
<sequence>MIIDNFKKEISPLLGLCIHACYPSRRSSLVKETAQANATAQEVVVAQWQSIMKKLNAYLNLMKANNAPPLLVSEVFTKIFSFINIKFFNSFLLRRELCTSSNGKYVGAGLAVLQQWCVEATDEYVGSAWNELRHVRQAAEFLRVIHQKQDMTLEEITRELCPVLSMQQLFRISTMYWDDRCGMRGVSSDLIAKLRIMMADDSSNATSGSLTTLDEEDSSIPFTVEEISKSMQQVDVNNINEPLQLIRESPGFSFLFTREDSS</sequence>
<reference evidence="2 3" key="1">
    <citation type="submission" date="2022-03" db="EMBL/GenBank/DDBJ databases">
        <authorList>
            <person name="Macdonald S."/>
            <person name="Ahmed S."/>
            <person name="Newling K."/>
        </authorList>
    </citation>
    <scope>NUCLEOTIDE SEQUENCE [LARGE SCALE GENOMIC DNA]</scope>
</reference>
<keyword evidence="3" id="KW-1185">Reference proteome</keyword>
<evidence type="ECO:0000313" key="2">
    <source>
        <dbReference type="EMBL" id="CAH8352375.1"/>
    </source>
</evidence>
<dbReference type="AlphaFoldDB" id="A0ABC8K2V2"/>
<dbReference type="InterPro" id="IPR002710">
    <property type="entry name" value="Dilute_dom"/>
</dbReference>
<proteinExistence type="predicted"/>
<dbReference type="InterPro" id="IPR052072">
    <property type="entry name" value="Vascular_dev_regulator"/>
</dbReference>
<protein>
    <recommendedName>
        <fullName evidence="1">Dilute domain-containing protein</fullName>
    </recommendedName>
</protein>
<evidence type="ECO:0000313" key="3">
    <source>
        <dbReference type="Proteomes" id="UP001642260"/>
    </source>
</evidence>
<organism evidence="2 3">
    <name type="scientific">Eruca vesicaria subsp. sativa</name>
    <name type="common">Garden rocket</name>
    <name type="synonym">Eruca sativa</name>
    <dbReference type="NCBI Taxonomy" id="29727"/>
    <lineage>
        <taxon>Eukaryota</taxon>
        <taxon>Viridiplantae</taxon>
        <taxon>Streptophyta</taxon>
        <taxon>Embryophyta</taxon>
        <taxon>Tracheophyta</taxon>
        <taxon>Spermatophyta</taxon>
        <taxon>Magnoliopsida</taxon>
        <taxon>eudicotyledons</taxon>
        <taxon>Gunneridae</taxon>
        <taxon>Pentapetalae</taxon>
        <taxon>rosids</taxon>
        <taxon>malvids</taxon>
        <taxon>Brassicales</taxon>
        <taxon>Brassicaceae</taxon>
        <taxon>Brassiceae</taxon>
        <taxon>Eruca</taxon>
    </lineage>
</organism>
<gene>
    <name evidence="2" type="ORF">ERUC_LOCUS18596</name>
</gene>
<dbReference type="Proteomes" id="UP001642260">
    <property type="component" value="Unassembled WGS sequence"/>
</dbReference>
<accession>A0ABC8K2V2</accession>
<dbReference type="PANTHER" id="PTHR16027:SF6">
    <property type="entry name" value="DILUTE DOMAIN-CONTAINING PROTEIN"/>
    <property type="match status" value="1"/>
</dbReference>
<comment type="caution">
    <text evidence="2">The sequence shown here is derived from an EMBL/GenBank/DDBJ whole genome shotgun (WGS) entry which is preliminary data.</text>
</comment>
<dbReference type="SMART" id="SM01132">
    <property type="entry name" value="DIL"/>
    <property type="match status" value="1"/>
</dbReference>
<dbReference type="PANTHER" id="PTHR16027">
    <property type="entry name" value="DILUTE DOMAIN-CONTAINING PROTEIN YPR089W"/>
    <property type="match status" value="1"/>
</dbReference>
<dbReference type="PROSITE" id="PS51126">
    <property type="entry name" value="DILUTE"/>
    <property type="match status" value="1"/>
</dbReference>
<dbReference type="EMBL" id="CAKOAT010174932">
    <property type="protein sequence ID" value="CAH8352375.1"/>
    <property type="molecule type" value="Genomic_DNA"/>
</dbReference>
<feature type="domain" description="Dilute" evidence="1">
    <location>
        <begin position="1"/>
        <end position="200"/>
    </location>
</feature>